<dbReference type="SUPFAM" id="SSF55811">
    <property type="entry name" value="Nudix"/>
    <property type="match status" value="1"/>
</dbReference>
<dbReference type="EC" id="3.6.1.55" evidence="11"/>
<protein>
    <recommendedName>
        <fullName evidence="11">8-oxo-dGTP diphosphatase</fullName>
        <ecNumber evidence="11">3.6.1.55</ecNumber>
    </recommendedName>
</protein>
<dbReference type="PROSITE" id="PS51462">
    <property type="entry name" value="NUDIX"/>
    <property type="match status" value="1"/>
</dbReference>
<dbReference type="GO" id="GO:0008413">
    <property type="term" value="F:8-oxo-7,8-dihydroguanosine triphosphate pyrophosphatase activity"/>
    <property type="evidence" value="ECO:0007669"/>
    <property type="project" value="TreeGrafter"/>
</dbReference>
<dbReference type="InterPro" id="IPR020476">
    <property type="entry name" value="Nudix_hydrolase"/>
</dbReference>
<dbReference type="OrthoDB" id="9804442at2"/>
<dbReference type="GO" id="GO:0044716">
    <property type="term" value="F:8-oxo-GDP phosphatase activity"/>
    <property type="evidence" value="ECO:0007669"/>
    <property type="project" value="TreeGrafter"/>
</dbReference>
<comment type="cofactor">
    <cofactor evidence="1">
        <name>Mg(2+)</name>
        <dbReference type="ChEBI" id="CHEBI:18420"/>
    </cofactor>
</comment>
<keyword evidence="6" id="KW-0227">DNA damage</keyword>
<keyword evidence="9" id="KW-0234">DNA repair</keyword>
<dbReference type="Proteomes" id="UP000198881">
    <property type="component" value="Unassembled WGS sequence"/>
</dbReference>
<dbReference type="STRING" id="574650.SAMN04487966_101451"/>
<evidence type="ECO:0000256" key="6">
    <source>
        <dbReference type="ARBA" id="ARBA00022763"/>
    </source>
</evidence>
<dbReference type="InterPro" id="IPR047127">
    <property type="entry name" value="MutT-like"/>
</dbReference>
<keyword evidence="15" id="KW-1185">Reference proteome</keyword>
<evidence type="ECO:0000256" key="7">
    <source>
        <dbReference type="ARBA" id="ARBA00022801"/>
    </source>
</evidence>
<dbReference type="InterPro" id="IPR000086">
    <property type="entry name" value="NUDIX_hydrolase_dom"/>
</dbReference>
<dbReference type="RefSeq" id="WP_091693650.1">
    <property type="nucleotide sequence ID" value="NZ_FPCG01000001.1"/>
</dbReference>
<keyword evidence="3" id="KW-0515">Mutator protein</keyword>
<evidence type="ECO:0000256" key="8">
    <source>
        <dbReference type="ARBA" id="ARBA00022842"/>
    </source>
</evidence>
<dbReference type="Pfam" id="PF00293">
    <property type="entry name" value="NUDIX"/>
    <property type="match status" value="1"/>
</dbReference>
<comment type="similarity">
    <text evidence="2 12">Belongs to the Nudix hydrolase family.</text>
</comment>
<keyword evidence="8" id="KW-0460">Magnesium</keyword>
<organism evidence="14 15">
    <name type="scientific">Micrococcus terreus</name>
    <dbReference type="NCBI Taxonomy" id="574650"/>
    <lineage>
        <taxon>Bacteria</taxon>
        <taxon>Bacillati</taxon>
        <taxon>Actinomycetota</taxon>
        <taxon>Actinomycetes</taxon>
        <taxon>Micrococcales</taxon>
        <taxon>Micrococcaceae</taxon>
        <taxon>Micrococcus</taxon>
    </lineage>
</organism>
<evidence type="ECO:0000256" key="1">
    <source>
        <dbReference type="ARBA" id="ARBA00001946"/>
    </source>
</evidence>
<evidence type="ECO:0000256" key="4">
    <source>
        <dbReference type="ARBA" id="ARBA00022705"/>
    </source>
</evidence>
<dbReference type="PANTHER" id="PTHR47707">
    <property type="entry name" value="8-OXO-DGTP DIPHOSPHATASE"/>
    <property type="match status" value="1"/>
</dbReference>
<accession>A0A1I7MFG1</accession>
<dbReference type="PRINTS" id="PR00502">
    <property type="entry name" value="NUDIXFAMILY"/>
</dbReference>
<dbReference type="AlphaFoldDB" id="A0A1I7MFG1"/>
<evidence type="ECO:0000256" key="2">
    <source>
        <dbReference type="ARBA" id="ARBA00005582"/>
    </source>
</evidence>
<evidence type="ECO:0000313" key="14">
    <source>
        <dbReference type="EMBL" id="SFV20570.1"/>
    </source>
</evidence>
<evidence type="ECO:0000313" key="15">
    <source>
        <dbReference type="Proteomes" id="UP000198881"/>
    </source>
</evidence>
<dbReference type="Gene3D" id="3.90.79.10">
    <property type="entry name" value="Nucleoside Triphosphate Pyrophosphohydrolase"/>
    <property type="match status" value="1"/>
</dbReference>
<evidence type="ECO:0000259" key="13">
    <source>
        <dbReference type="PROSITE" id="PS51462"/>
    </source>
</evidence>
<keyword evidence="5" id="KW-0479">Metal-binding</keyword>
<dbReference type="PANTHER" id="PTHR47707:SF1">
    <property type="entry name" value="NUDIX HYDROLASE FAMILY PROTEIN"/>
    <property type="match status" value="1"/>
</dbReference>
<gene>
    <name evidence="14" type="ORF">SAMN04487966_101451</name>
</gene>
<dbReference type="GO" id="GO:0035539">
    <property type="term" value="F:8-oxo-7,8-dihydrodeoxyguanosine triphosphate pyrophosphatase activity"/>
    <property type="evidence" value="ECO:0007669"/>
    <property type="project" value="UniProtKB-EC"/>
</dbReference>
<dbReference type="InterPro" id="IPR015797">
    <property type="entry name" value="NUDIX_hydrolase-like_dom_sf"/>
</dbReference>
<evidence type="ECO:0000256" key="10">
    <source>
        <dbReference type="ARBA" id="ARBA00035861"/>
    </source>
</evidence>
<dbReference type="EMBL" id="FPCG01000001">
    <property type="protein sequence ID" value="SFV20570.1"/>
    <property type="molecule type" value="Genomic_DNA"/>
</dbReference>
<keyword evidence="7 12" id="KW-0378">Hydrolase</keyword>
<dbReference type="PROSITE" id="PS00893">
    <property type="entry name" value="NUDIX_BOX"/>
    <property type="match status" value="1"/>
</dbReference>
<evidence type="ECO:0000256" key="3">
    <source>
        <dbReference type="ARBA" id="ARBA00022457"/>
    </source>
</evidence>
<dbReference type="GO" id="GO:0006281">
    <property type="term" value="P:DNA repair"/>
    <property type="evidence" value="ECO:0007669"/>
    <property type="project" value="UniProtKB-KW"/>
</dbReference>
<dbReference type="GO" id="GO:0044715">
    <property type="term" value="F:8-oxo-dGDP phosphatase activity"/>
    <property type="evidence" value="ECO:0007669"/>
    <property type="project" value="TreeGrafter"/>
</dbReference>
<dbReference type="GO" id="GO:0006260">
    <property type="term" value="P:DNA replication"/>
    <property type="evidence" value="ECO:0007669"/>
    <property type="project" value="UniProtKB-KW"/>
</dbReference>
<proteinExistence type="inferred from homology"/>
<dbReference type="InterPro" id="IPR020084">
    <property type="entry name" value="NUDIX_hydrolase_CS"/>
</dbReference>
<dbReference type="GO" id="GO:0046872">
    <property type="term" value="F:metal ion binding"/>
    <property type="evidence" value="ECO:0007669"/>
    <property type="project" value="UniProtKB-KW"/>
</dbReference>
<sequence>MTNPTAAASRDDGASTAVPAKRPVVGAAILDEWDAPHCLLAARRSAPESLRGLWEFPGGKVEAGEEPREALLREVREELGVELELGAEIAAPDPEGWLLANGARMRVFLAVIASGVPRPLEDHDRLEWTDLTDRDLHALDWIPADRPIVDALLDQVGLSTA</sequence>
<dbReference type="CDD" id="cd03425">
    <property type="entry name" value="NUDIX_MutT_NudA_like"/>
    <property type="match status" value="1"/>
</dbReference>
<evidence type="ECO:0000256" key="11">
    <source>
        <dbReference type="ARBA" id="ARBA00038905"/>
    </source>
</evidence>
<evidence type="ECO:0000256" key="5">
    <source>
        <dbReference type="ARBA" id="ARBA00022723"/>
    </source>
</evidence>
<name>A0A1I7MFG1_9MICC</name>
<reference evidence="14 15" key="1">
    <citation type="submission" date="2016-10" db="EMBL/GenBank/DDBJ databases">
        <authorList>
            <person name="de Groot N.N."/>
        </authorList>
    </citation>
    <scope>NUCLEOTIDE SEQUENCE [LARGE SCALE GENOMIC DNA]</scope>
    <source>
        <strain evidence="14 15">CGMCC 1.7054</strain>
    </source>
</reference>
<evidence type="ECO:0000256" key="12">
    <source>
        <dbReference type="RuleBase" id="RU003476"/>
    </source>
</evidence>
<evidence type="ECO:0000256" key="9">
    <source>
        <dbReference type="ARBA" id="ARBA00023204"/>
    </source>
</evidence>
<keyword evidence="4" id="KW-0235">DNA replication</keyword>
<comment type="catalytic activity">
    <reaction evidence="10">
        <text>8-oxo-dGTP + H2O = 8-oxo-dGMP + diphosphate + H(+)</text>
        <dbReference type="Rhea" id="RHEA:31575"/>
        <dbReference type="ChEBI" id="CHEBI:15377"/>
        <dbReference type="ChEBI" id="CHEBI:15378"/>
        <dbReference type="ChEBI" id="CHEBI:33019"/>
        <dbReference type="ChEBI" id="CHEBI:63224"/>
        <dbReference type="ChEBI" id="CHEBI:77896"/>
        <dbReference type="EC" id="3.6.1.55"/>
    </reaction>
</comment>
<feature type="domain" description="Nudix hydrolase" evidence="13">
    <location>
        <begin position="20"/>
        <end position="154"/>
    </location>
</feature>